<proteinExistence type="predicted"/>
<sequence length="490" mass="55447">MNYVLARKSLLPSIYVGNTVDFSKLRNTSKPGSVMTEKETYKKPLIPSWPKCFTLINYGGFGSRSVGSITIFLLKVAALEMLRRFSKSRCPYVWRGLQALQMLCYPPLEWIQWWAPFKGLVKSMQVLSRPLLVISVATSFSDKSECRNGTLDCSTDSHDSEVYSQQSKVEDDMNTSQCSTDPKTLESENWLMKLHQELENEGISLPERINDDELHRFCAASNNDFSCFLASIKKTINWRNTYGILSEEELIMWSEMIFWHGYDVMHRPCLVVRLGLACNTLASQDRPGFAQAVISQVEYGVLQLVDADNLQITVLLDCEGLSPSRIPMQMMKYCSSLLQDHFPNRLGCLFVIRLPEVVDAIAQTFIEVLEPATRNKLKIEGHMYQKVLSDYLLTLPSYLGGSCTCMKCSEFGNCEMLQPHAIGTSRRYDESDVSDDEDPSSLHLSNELGFSLYGSYEQVIRNVITGFLIFWAFLALCALLHDSGGLYPPS</sequence>
<evidence type="ECO:0000313" key="3">
    <source>
        <dbReference type="EMBL" id="CAL0332252.1"/>
    </source>
</evidence>
<dbReference type="InterPro" id="IPR001251">
    <property type="entry name" value="CRAL-TRIO_dom"/>
</dbReference>
<comment type="caution">
    <text evidence="3">The sequence shown here is derived from an EMBL/GenBank/DDBJ whole genome shotgun (WGS) entry which is preliminary data.</text>
</comment>
<dbReference type="Pfam" id="PF00650">
    <property type="entry name" value="CRAL_TRIO"/>
    <property type="match status" value="1"/>
</dbReference>
<dbReference type="EMBL" id="CAXHTB010000024">
    <property type="protein sequence ID" value="CAL0332252.1"/>
    <property type="molecule type" value="Genomic_DNA"/>
</dbReference>
<organism evidence="3 4">
    <name type="scientific">Lupinus luteus</name>
    <name type="common">European yellow lupine</name>
    <dbReference type="NCBI Taxonomy" id="3873"/>
    <lineage>
        <taxon>Eukaryota</taxon>
        <taxon>Viridiplantae</taxon>
        <taxon>Streptophyta</taxon>
        <taxon>Embryophyta</taxon>
        <taxon>Tracheophyta</taxon>
        <taxon>Spermatophyta</taxon>
        <taxon>Magnoliopsida</taxon>
        <taxon>eudicotyledons</taxon>
        <taxon>Gunneridae</taxon>
        <taxon>Pentapetalae</taxon>
        <taxon>rosids</taxon>
        <taxon>fabids</taxon>
        <taxon>Fabales</taxon>
        <taxon>Fabaceae</taxon>
        <taxon>Papilionoideae</taxon>
        <taxon>50 kb inversion clade</taxon>
        <taxon>genistoids sensu lato</taxon>
        <taxon>core genistoids</taxon>
        <taxon>Genisteae</taxon>
        <taxon>Lupinus</taxon>
    </lineage>
</organism>
<accession>A0AAV1YDZ3</accession>
<reference evidence="3 4" key="1">
    <citation type="submission" date="2024-03" db="EMBL/GenBank/DDBJ databases">
        <authorList>
            <person name="Martinez-Hernandez J."/>
        </authorList>
    </citation>
    <scope>NUCLEOTIDE SEQUENCE [LARGE SCALE GENOMIC DNA]</scope>
</reference>
<keyword evidence="1" id="KW-0812">Transmembrane</keyword>
<evidence type="ECO:0000256" key="1">
    <source>
        <dbReference type="SAM" id="Phobius"/>
    </source>
</evidence>
<keyword evidence="4" id="KW-1185">Reference proteome</keyword>
<dbReference type="SMART" id="SM00516">
    <property type="entry name" value="SEC14"/>
    <property type="match status" value="1"/>
</dbReference>
<name>A0AAV1YDZ3_LUPLU</name>
<dbReference type="PANTHER" id="PTHR47041">
    <property type="entry name" value="SEC14 CYTOSOLIC FACTOR FAMILY PROTEIN / PHOSPHOGLYCERIDE TRANSFER FAMILY PROTEIN"/>
    <property type="match status" value="1"/>
</dbReference>
<feature type="transmembrane region" description="Helical" evidence="1">
    <location>
        <begin position="459"/>
        <end position="481"/>
    </location>
</feature>
<feature type="domain" description="CRAL-TRIO" evidence="2">
    <location>
        <begin position="247"/>
        <end position="407"/>
    </location>
</feature>
<dbReference type="PROSITE" id="PS50191">
    <property type="entry name" value="CRAL_TRIO"/>
    <property type="match status" value="1"/>
</dbReference>
<keyword evidence="1" id="KW-1133">Transmembrane helix</keyword>
<dbReference type="AlphaFoldDB" id="A0AAV1YDZ3"/>
<dbReference type="Gene3D" id="3.40.525.10">
    <property type="entry name" value="CRAL-TRIO lipid binding domain"/>
    <property type="match status" value="1"/>
</dbReference>
<dbReference type="SUPFAM" id="SSF52087">
    <property type="entry name" value="CRAL/TRIO domain"/>
    <property type="match status" value="1"/>
</dbReference>
<evidence type="ECO:0000259" key="2">
    <source>
        <dbReference type="PROSITE" id="PS50191"/>
    </source>
</evidence>
<evidence type="ECO:0000313" key="4">
    <source>
        <dbReference type="Proteomes" id="UP001497480"/>
    </source>
</evidence>
<keyword evidence="1" id="KW-0472">Membrane</keyword>
<dbReference type="Proteomes" id="UP001497480">
    <property type="component" value="Unassembled WGS sequence"/>
</dbReference>
<dbReference type="CDD" id="cd00170">
    <property type="entry name" value="SEC14"/>
    <property type="match status" value="1"/>
</dbReference>
<gene>
    <name evidence="3" type="ORF">LLUT_LOCUS33312</name>
</gene>
<dbReference type="PANTHER" id="PTHR47041:SF2">
    <property type="entry name" value="SEC14 CYTOSOLIC FACTOR FAMILY PROTEIN _ PHOSPHOGLYCERIDE TRANSFER FAMILY PROTEIN"/>
    <property type="match status" value="1"/>
</dbReference>
<dbReference type="InterPro" id="IPR036865">
    <property type="entry name" value="CRAL-TRIO_dom_sf"/>
</dbReference>
<protein>
    <recommendedName>
        <fullName evidence="2">CRAL-TRIO domain-containing protein</fullName>
    </recommendedName>
</protein>